<dbReference type="AlphaFoldDB" id="A0A8H6ARX7"/>
<dbReference type="GeneID" id="59259856"/>
<keyword evidence="2" id="KW-1185">Reference proteome</keyword>
<accession>A0A8H6ARX7</accession>
<sequence length="85" mass="9603">MAWAPMMISIIALHGEHGRNDDDVNTDQVSHSAIPHLGETKKNRSQIFQELPQAIMSDPEWNDTPALILYLLGRYRTQGKSTENT</sequence>
<organism evidence="1 2">
    <name type="scientific">Botrytis fragariae</name>
    <dbReference type="NCBI Taxonomy" id="1964551"/>
    <lineage>
        <taxon>Eukaryota</taxon>
        <taxon>Fungi</taxon>
        <taxon>Dikarya</taxon>
        <taxon>Ascomycota</taxon>
        <taxon>Pezizomycotina</taxon>
        <taxon>Leotiomycetes</taxon>
        <taxon>Helotiales</taxon>
        <taxon>Sclerotiniaceae</taxon>
        <taxon>Botrytis</taxon>
    </lineage>
</organism>
<evidence type="ECO:0000313" key="2">
    <source>
        <dbReference type="Proteomes" id="UP000531561"/>
    </source>
</evidence>
<dbReference type="Proteomes" id="UP000531561">
    <property type="component" value="Unassembled WGS sequence"/>
</dbReference>
<name>A0A8H6ARX7_9HELO</name>
<reference evidence="1 2" key="1">
    <citation type="journal article" date="2020" name="Phytopathology">
        <title>A high-quality genome resource of Botrytis fragariae, a new and rapidly spreading fungal pathogen causing strawberry gray mold in the U.S.A.</title>
        <authorList>
            <person name="Wu Y."/>
            <person name="Saski C.A."/>
            <person name="Schnabel G."/>
            <person name="Xiao S."/>
            <person name="Hu M."/>
        </authorList>
    </citation>
    <scope>NUCLEOTIDE SEQUENCE [LARGE SCALE GENOMIC DNA]</scope>
    <source>
        <strain evidence="1 2">BVB16</strain>
    </source>
</reference>
<proteinExistence type="predicted"/>
<dbReference type="EMBL" id="JABFCT010000010">
    <property type="protein sequence ID" value="KAF5872428.1"/>
    <property type="molecule type" value="Genomic_DNA"/>
</dbReference>
<evidence type="ECO:0000313" key="1">
    <source>
        <dbReference type="EMBL" id="KAF5872428.1"/>
    </source>
</evidence>
<comment type="caution">
    <text evidence="1">The sequence shown here is derived from an EMBL/GenBank/DDBJ whole genome shotgun (WGS) entry which is preliminary data.</text>
</comment>
<protein>
    <submittedName>
        <fullName evidence="1">Uncharacterized protein</fullName>
    </submittedName>
</protein>
<dbReference type="RefSeq" id="XP_037191374.1">
    <property type="nucleotide sequence ID" value="XM_037336164.1"/>
</dbReference>
<gene>
    <name evidence="1" type="ORF">Bfra_005787</name>
</gene>